<evidence type="ECO:0008006" key="3">
    <source>
        <dbReference type="Google" id="ProtNLM"/>
    </source>
</evidence>
<dbReference type="InterPro" id="IPR016024">
    <property type="entry name" value="ARM-type_fold"/>
</dbReference>
<reference evidence="1 2" key="1">
    <citation type="submission" date="2023-08" db="EMBL/GenBank/DDBJ databases">
        <title>Pleionea litopenaei sp. nov., isolated from stomach of juvenile Litopenaeus vannamei.</title>
        <authorList>
            <person name="Rho A.M."/>
            <person name="Hwang C.Y."/>
        </authorList>
    </citation>
    <scope>NUCLEOTIDE SEQUENCE [LARGE SCALE GENOMIC DNA]</scope>
    <source>
        <strain evidence="1 2">HL-JVS1</strain>
    </source>
</reference>
<keyword evidence="2" id="KW-1185">Reference proteome</keyword>
<evidence type="ECO:0000313" key="1">
    <source>
        <dbReference type="EMBL" id="WMS86037.1"/>
    </source>
</evidence>
<dbReference type="SUPFAM" id="SSF48371">
    <property type="entry name" value="ARM repeat"/>
    <property type="match status" value="1"/>
</dbReference>
<protein>
    <recommendedName>
        <fullName evidence="3">HEAT repeat protein</fullName>
    </recommendedName>
</protein>
<dbReference type="EMBL" id="CP133548">
    <property type="protein sequence ID" value="WMS86037.1"/>
    <property type="molecule type" value="Genomic_DNA"/>
</dbReference>
<sequence>MNIWDTKRMRVISEDEKQIIESIKEPKLKTSFFKRTKKSDALPDNIFRLRELKSLGCIKYIATYLFHSNKKVREIASQTLHELFLSVEDKDLNWLDGNLRGGYYFRADFSSCRVWYELQAGIIDTLDFPKEQLSSVLSILACHSSGYVREAAIKRLVIIDVNAAIRMLFVRVNDWVKPIRLSTTKTLIKLIEQQEEQSVVCHLELLEQLRLRSRQDHKELISTIENRLSSPKGLIALMQAVEKSHFRVARSAFSIGARIADEKQDLLKLGLVNKDAVIRSLSLRVAVDYLNKESLIEYLIACSRDKLTLIKKKAIYKLLEIDSKLAREPLIEFLRSENDQVRYFARFYLNREESFDFAEFYRGELNETNISKLTGCILGLSETGDENDCILLERFQTHHNPKVKGAVVKARGMLVKGSHQWLIDRLINGSVEEVKASCDVLQKLNEYENEELEALHDDYFDGATGRAIRRLVLKRDYWRYIELLLRAIVKSADREFEVYASQISSWLSKYGWKQWYVKPKDGVLLRIIRLIDTIESTRGIDKKLLEIKALAKDLESRDL</sequence>
<dbReference type="Proteomes" id="UP001239782">
    <property type="component" value="Chromosome"/>
</dbReference>
<proteinExistence type="predicted"/>
<dbReference type="RefSeq" id="WP_309201188.1">
    <property type="nucleotide sequence ID" value="NZ_CP133548.1"/>
</dbReference>
<dbReference type="Gene3D" id="1.25.10.10">
    <property type="entry name" value="Leucine-rich Repeat Variant"/>
    <property type="match status" value="1"/>
</dbReference>
<accession>A0AA51RR03</accession>
<organism evidence="1 2">
    <name type="scientific">Pleionea litopenaei</name>
    <dbReference type="NCBI Taxonomy" id="3070815"/>
    <lineage>
        <taxon>Bacteria</taxon>
        <taxon>Pseudomonadati</taxon>
        <taxon>Pseudomonadota</taxon>
        <taxon>Gammaproteobacteria</taxon>
        <taxon>Oceanospirillales</taxon>
        <taxon>Pleioneaceae</taxon>
        <taxon>Pleionea</taxon>
    </lineage>
</organism>
<dbReference type="InterPro" id="IPR011989">
    <property type="entry name" value="ARM-like"/>
</dbReference>
<name>A0AA51RR03_9GAMM</name>
<gene>
    <name evidence="1" type="ORF">Q9312_12495</name>
</gene>
<evidence type="ECO:0000313" key="2">
    <source>
        <dbReference type="Proteomes" id="UP001239782"/>
    </source>
</evidence>
<dbReference type="AlphaFoldDB" id="A0AA51RR03"/>
<dbReference type="KEGG" id="plei:Q9312_12495"/>